<feature type="transmembrane region" description="Helical" evidence="6">
    <location>
        <begin position="116"/>
        <end position="138"/>
    </location>
</feature>
<accession>A0A916TSM3</accession>
<dbReference type="Proteomes" id="UP000608154">
    <property type="component" value="Unassembled WGS sequence"/>
</dbReference>
<feature type="transmembrane region" description="Helical" evidence="6">
    <location>
        <begin position="59"/>
        <end position="80"/>
    </location>
</feature>
<dbReference type="PROSITE" id="PS50850">
    <property type="entry name" value="MFS"/>
    <property type="match status" value="1"/>
</dbReference>
<dbReference type="Pfam" id="PF07690">
    <property type="entry name" value="MFS_1"/>
    <property type="match status" value="1"/>
</dbReference>
<feature type="transmembrane region" description="Helical" evidence="6">
    <location>
        <begin position="150"/>
        <end position="169"/>
    </location>
</feature>
<evidence type="ECO:0000313" key="9">
    <source>
        <dbReference type="Proteomes" id="UP000608154"/>
    </source>
</evidence>
<keyword evidence="9" id="KW-1185">Reference proteome</keyword>
<evidence type="ECO:0000256" key="5">
    <source>
        <dbReference type="ARBA" id="ARBA00023136"/>
    </source>
</evidence>
<dbReference type="EMBL" id="BMHK01000013">
    <property type="protein sequence ID" value="GGC03427.1"/>
    <property type="molecule type" value="Genomic_DNA"/>
</dbReference>
<feature type="transmembrane region" description="Helical" evidence="6">
    <location>
        <begin position="342"/>
        <end position="364"/>
    </location>
</feature>
<dbReference type="InterPro" id="IPR044770">
    <property type="entry name" value="MFS_spinster-like"/>
</dbReference>
<evidence type="ECO:0000256" key="4">
    <source>
        <dbReference type="ARBA" id="ARBA00022989"/>
    </source>
</evidence>
<evidence type="ECO:0000256" key="2">
    <source>
        <dbReference type="ARBA" id="ARBA00022448"/>
    </source>
</evidence>
<feature type="transmembrane region" description="Helical" evidence="6">
    <location>
        <begin position="243"/>
        <end position="264"/>
    </location>
</feature>
<reference evidence="8" key="1">
    <citation type="journal article" date="2014" name="Int. J. Syst. Evol. Microbiol.">
        <title>Complete genome sequence of Corynebacterium casei LMG S-19264T (=DSM 44701T), isolated from a smear-ripened cheese.</title>
        <authorList>
            <consortium name="US DOE Joint Genome Institute (JGI-PGF)"/>
            <person name="Walter F."/>
            <person name="Albersmeier A."/>
            <person name="Kalinowski J."/>
            <person name="Ruckert C."/>
        </authorList>
    </citation>
    <scope>NUCLEOTIDE SEQUENCE</scope>
    <source>
        <strain evidence="8">CGMCC 1.15095</strain>
    </source>
</reference>
<feature type="transmembrane region" description="Helical" evidence="6">
    <location>
        <begin position="315"/>
        <end position="336"/>
    </location>
</feature>
<keyword evidence="5 6" id="KW-0472">Membrane</keyword>
<feature type="domain" description="Major facilitator superfamily (MFS) profile" evidence="7">
    <location>
        <begin position="25"/>
        <end position="434"/>
    </location>
</feature>
<dbReference type="RefSeq" id="WP_188771527.1">
    <property type="nucleotide sequence ID" value="NZ_BMHK01000013.1"/>
</dbReference>
<evidence type="ECO:0000256" key="6">
    <source>
        <dbReference type="SAM" id="Phobius"/>
    </source>
</evidence>
<feature type="transmembrane region" description="Helical" evidence="6">
    <location>
        <begin position="376"/>
        <end position="398"/>
    </location>
</feature>
<dbReference type="AlphaFoldDB" id="A0A916TSM3"/>
<dbReference type="InterPro" id="IPR020846">
    <property type="entry name" value="MFS_dom"/>
</dbReference>
<dbReference type="PANTHER" id="PTHR23505">
    <property type="entry name" value="SPINSTER"/>
    <property type="match status" value="1"/>
</dbReference>
<dbReference type="GO" id="GO:0016020">
    <property type="term" value="C:membrane"/>
    <property type="evidence" value="ECO:0007669"/>
    <property type="project" value="UniProtKB-SubCell"/>
</dbReference>
<comment type="subcellular location">
    <subcellularLocation>
        <location evidence="1">Membrane</location>
        <topology evidence="1">Multi-pass membrane protein</topology>
    </subcellularLocation>
</comment>
<name>A0A916TSM3_9SPHN</name>
<evidence type="ECO:0000256" key="3">
    <source>
        <dbReference type="ARBA" id="ARBA00022692"/>
    </source>
</evidence>
<feature type="transmembrane region" description="Helical" evidence="6">
    <location>
        <begin position="284"/>
        <end position="303"/>
    </location>
</feature>
<evidence type="ECO:0000259" key="7">
    <source>
        <dbReference type="PROSITE" id="PS50850"/>
    </source>
</evidence>
<organism evidence="8 9">
    <name type="scientific">Novosphingobium endophyticum</name>
    <dbReference type="NCBI Taxonomy" id="1955250"/>
    <lineage>
        <taxon>Bacteria</taxon>
        <taxon>Pseudomonadati</taxon>
        <taxon>Pseudomonadota</taxon>
        <taxon>Alphaproteobacteria</taxon>
        <taxon>Sphingomonadales</taxon>
        <taxon>Sphingomonadaceae</taxon>
        <taxon>Novosphingobium</taxon>
    </lineage>
</organism>
<comment type="caution">
    <text evidence="8">The sequence shown here is derived from an EMBL/GenBank/DDBJ whole genome shotgun (WGS) entry which is preliminary data.</text>
</comment>
<reference evidence="8" key="2">
    <citation type="submission" date="2020-09" db="EMBL/GenBank/DDBJ databases">
        <authorList>
            <person name="Sun Q."/>
            <person name="Zhou Y."/>
        </authorList>
    </citation>
    <scope>NUCLEOTIDE SEQUENCE</scope>
    <source>
        <strain evidence="8">CGMCC 1.15095</strain>
    </source>
</reference>
<feature type="transmembrane region" description="Helical" evidence="6">
    <location>
        <begin position="410"/>
        <end position="429"/>
    </location>
</feature>
<dbReference type="InterPro" id="IPR036259">
    <property type="entry name" value="MFS_trans_sf"/>
</dbReference>
<dbReference type="InterPro" id="IPR011701">
    <property type="entry name" value="MFS"/>
</dbReference>
<dbReference type="Gene3D" id="1.20.1250.20">
    <property type="entry name" value="MFS general substrate transporter like domains"/>
    <property type="match status" value="1"/>
</dbReference>
<sequence>MAAAPPPVARNDWPGNYRASNAWWSVLVLSVFQVVSMIDRQTISVLIPEMRADLALNDFQIGLVQGLAFALFYGVMGLVIGAMVDRYSRQRIMFAGVVLWSLAATGTGLARNYAELFIGRLFVGFGEAAIAPAGQSLLSSIFPRHRLTTPMACFTVSGVLGISLSYALGGNLLDRFTASPLSGPLAGLAAWRQVLVVTGLPGLAVALLAFSIREPRRRSAPPPSAEAATWGGFFRYIGDNARLMLGLVLGSSIMALAIQGTMIWTPTYARRTLGVSAAEIGTMMSVAVAVGGIVGGLSLGLFIDRRFARGARDIALRLSALFAFTVPPVVALAFLLSDFRLLFAAVTLMMMTMGACFGPTMAAVQMVVPPEMRGRFAALVVLCSNLFGFALGPMLIGFLTEYVFGDPAMIRYAIVVCLLVAGPVSGWLTRGARQDFIRRLEA</sequence>
<feature type="transmembrane region" description="Helical" evidence="6">
    <location>
        <begin position="21"/>
        <end position="39"/>
    </location>
</feature>
<evidence type="ECO:0000313" key="8">
    <source>
        <dbReference type="EMBL" id="GGC03427.1"/>
    </source>
</evidence>
<feature type="transmembrane region" description="Helical" evidence="6">
    <location>
        <begin position="189"/>
        <end position="210"/>
    </location>
</feature>
<keyword evidence="3 6" id="KW-0812">Transmembrane</keyword>
<keyword evidence="4 6" id="KW-1133">Transmembrane helix</keyword>
<feature type="transmembrane region" description="Helical" evidence="6">
    <location>
        <begin position="92"/>
        <end position="110"/>
    </location>
</feature>
<dbReference type="GO" id="GO:0022857">
    <property type="term" value="F:transmembrane transporter activity"/>
    <property type="evidence" value="ECO:0007669"/>
    <property type="project" value="InterPro"/>
</dbReference>
<dbReference type="PANTHER" id="PTHR23505:SF79">
    <property type="entry name" value="PROTEIN SPINSTER"/>
    <property type="match status" value="1"/>
</dbReference>
<gene>
    <name evidence="8" type="ORF">GCM10011494_22360</name>
</gene>
<protein>
    <submittedName>
        <fullName evidence="8">MFS transporter</fullName>
    </submittedName>
</protein>
<proteinExistence type="predicted"/>
<evidence type="ECO:0000256" key="1">
    <source>
        <dbReference type="ARBA" id="ARBA00004141"/>
    </source>
</evidence>
<dbReference type="SUPFAM" id="SSF103473">
    <property type="entry name" value="MFS general substrate transporter"/>
    <property type="match status" value="1"/>
</dbReference>
<keyword evidence="2" id="KW-0813">Transport</keyword>